<feature type="binding site" evidence="6">
    <location>
        <position position="57"/>
    </location>
    <ligand>
        <name>8-oxoguanine</name>
        <dbReference type="ChEBI" id="CHEBI:52617"/>
    </ligand>
</feature>
<protein>
    <recommendedName>
        <fullName evidence="6">N-glycosylase/DNA lyase</fullName>
    </recommendedName>
    <alternativeName>
        <fullName evidence="6">8-oxoguanine DNA glycosylase</fullName>
        <ecNumber evidence="6">3.2.2.-</ecNumber>
    </alternativeName>
    <alternativeName>
        <fullName evidence="6">AGOG</fullName>
    </alternativeName>
    <alternativeName>
        <fullName evidence="6">DNA-(apurinic or apyrimidinic site) lyase</fullName>
        <shortName evidence="6">AP lyase</shortName>
        <ecNumber evidence="6">4.2.99.18</ecNumber>
    </alternativeName>
</protein>
<accession>F8AMX6</accession>
<keyword evidence="8" id="KW-1185">Reference proteome</keyword>
<organism evidence="7 8">
    <name type="scientific">Methanothermococcus okinawensis (strain DSM 14208 / JCM 11175 / IH1)</name>
    <dbReference type="NCBI Taxonomy" id="647113"/>
    <lineage>
        <taxon>Archaea</taxon>
        <taxon>Methanobacteriati</taxon>
        <taxon>Methanobacteriota</taxon>
        <taxon>Methanomada group</taxon>
        <taxon>Methanococci</taxon>
        <taxon>Methanococcales</taxon>
        <taxon>Methanococcaceae</taxon>
        <taxon>Methanothermococcus</taxon>
    </lineage>
</organism>
<feature type="binding site" evidence="6">
    <location>
        <position position="96"/>
    </location>
    <ligand>
        <name>8-oxoguanine</name>
        <dbReference type="ChEBI" id="CHEBI:52617"/>
    </ligand>
</feature>
<comment type="caution">
    <text evidence="6">Lacks conserved residue(s) required for the propagation of feature annotation.</text>
</comment>
<reference evidence="7" key="1">
    <citation type="submission" date="2011-05" db="EMBL/GenBank/DDBJ databases">
        <title>Complete sequence of chromosome of Methanothermococcus okinawensis IH1.</title>
        <authorList>
            <consortium name="US DOE Joint Genome Institute"/>
            <person name="Lucas S."/>
            <person name="Han J."/>
            <person name="Lapidus A."/>
            <person name="Cheng J.-F."/>
            <person name="Goodwin L."/>
            <person name="Pitluck S."/>
            <person name="Peters L."/>
            <person name="Mikhailova N."/>
            <person name="Held B."/>
            <person name="Han C."/>
            <person name="Tapia R."/>
            <person name="Land M."/>
            <person name="Hauser L."/>
            <person name="Kyrpides N."/>
            <person name="Ivanova N."/>
            <person name="Pagani I."/>
            <person name="Sieprawska-Lupa M."/>
            <person name="Takai K."/>
            <person name="Miyazaki J."/>
            <person name="Whitman W."/>
            <person name="Woyke T."/>
        </authorList>
    </citation>
    <scope>NUCLEOTIDE SEQUENCE [LARGE SCALE GENOMIC DNA]</scope>
    <source>
        <strain evidence="7">IH1</strain>
    </source>
</reference>
<dbReference type="InterPro" id="IPR015254">
    <property type="entry name" value="AGOG-like"/>
</dbReference>
<gene>
    <name evidence="7" type="ordered locus">Metok_0103</name>
</gene>
<sequence>MKNTDKTDNNRITNINKVYNIEINSMDDINNINILKTILKGLGIKSAKIIEENVDLQYRYLENLQKTLNNDELFLKLVILNAIVSYQLSTTGEKWWKEFSEYPWNNILNNNNNNDNRNINNNLFKEYILFLSNSKGNKRLNNVKIKRINKITPFLKDLSISDLENYYHNMNKFRDDIAKELNTKKSSKTVVFTIKMFGYASRMVFKKFIPYPFEIEIPKDSRIEKYTKRFANNGDVITFWNNISSEVGIPPLHIDSILWSALGNSKDVKIHLKSLDNKLYNMIETLIHL</sequence>
<comment type="similarity">
    <text evidence="6">Belongs to the archaeal N-glycosylase/DNA lyase (AGOG) family.</text>
</comment>
<keyword evidence="4 6" id="KW-0234">DNA repair</keyword>
<keyword evidence="2 6" id="KW-0228">DNA excision</keyword>
<proteinExistence type="inferred from homology"/>
<dbReference type="InterPro" id="IPR016544">
    <property type="entry name" value="AGOG"/>
</dbReference>
<keyword evidence="3 6" id="KW-0378">Hydrolase</keyword>
<dbReference type="NCBIfam" id="NF009785">
    <property type="entry name" value="PRK13280.1-2"/>
    <property type="match status" value="1"/>
</dbReference>
<evidence type="ECO:0000256" key="1">
    <source>
        <dbReference type="ARBA" id="ARBA00022763"/>
    </source>
</evidence>
<comment type="function">
    <text evidence="6">DNA repair enzyme that is part of the base excision repair (BER) pathway; protects from oxidative damage by removing the major product of DNA oxidation, 8-oxoguanine (GO), from single- and double-stranded DNA substrates.</text>
</comment>
<dbReference type="HOGENOM" id="CLU_085935_0_0_2"/>
<dbReference type="Pfam" id="PF09171">
    <property type="entry name" value="AGOG"/>
    <property type="match status" value="1"/>
</dbReference>
<evidence type="ECO:0000256" key="4">
    <source>
        <dbReference type="ARBA" id="ARBA00023204"/>
    </source>
</evidence>
<feature type="active site" description="Schiff-base intermediate with DNA" evidence="6">
    <location>
        <position position="188"/>
    </location>
</feature>
<dbReference type="eggNOG" id="arCOG04144">
    <property type="taxonomic scope" value="Archaea"/>
</dbReference>
<evidence type="ECO:0000256" key="3">
    <source>
        <dbReference type="ARBA" id="ARBA00022801"/>
    </source>
</evidence>
<feature type="active site" evidence="6">
    <location>
        <position position="220"/>
    </location>
</feature>
<evidence type="ECO:0000313" key="8">
    <source>
        <dbReference type="Proteomes" id="UP000009296"/>
    </source>
</evidence>
<dbReference type="InterPro" id="IPR011257">
    <property type="entry name" value="DNA_glycosylase"/>
</dbReference>
<dbReference type="EC" id="3.2.2.-" evidence="6"/>
<comment type="domain">
    <text evidence="6">Contains two alpha-helical subdomains, with the 8-oxoguanine binding site located in a cleft at their interface. Contains a helix-hairpin-helix (HhH) structural motif and a Gly/Pro-rich sequence followed by a conserved Asp (HhH-GPD motif).</text>
</comment>
<dbReference type="STRING" id="647113.Metok_0103"/>
<evidence type="ECO:0000256" key="2">
    <source>
        <dbReference type="ARBA" id="ARBA00022769"/>
    </source>
</evidence>
<dbReference type="KEGG" id="mok:Metok_0103"/>
<feature type="binding site" evidence="6">
    <location>
        <position position="259"/>
    </location>
    <ligand>
        <name>8-oxoguanine</name>
        <dbReference type="ChEBI" id="CHEBI:52617"/>
    </ligand>
</feature>
<dbReference type="GO" id="GO:0006284">
    <property type="term" value="P:base-excision repair"/>
    <property type="evidence" value="ECO:0007669"/>
    <property type="project" value="UniProtKB-UniRule"/>
</dbReference>
<feature type="binding site" evidence="6">
    <location>
        <position position="85"/>
    </location>
    <ligand>
        <name>8-oxoguanine</name>
        <dbReference type="ChEBI" id="CHEBI:52617"/>
    </ligand>
</feature>
<evidence type="ECO:0000256" key="5">
    <source>
        <dbReference type="ARBA" id="ARBA00023239"/>
    </source>
</evidence>
<evidence type="ECO:0000313" key="7">
    <source>
        <dbReference type="EMBL" id="AEH06099.1"/>
    </source>
</evidence>
<dbReference type="Gene3D" id="1.10.340.30">
    <property type="entry name" value="Hypothetical protein, domain 2"/>
    <property type="match status" value="1"/>
</dbReference>
<dbReference type="AlphaFoldDB" id="F8AMX6"/>
<dbReference type="GO" id="GO:0000702">
    <property type="term" value="F:oxidized base lesion DNA N-glycosylase activity"/>
    <property type="evidence" value="ECO:0007669"/>
    <property type="project" value="UniProtKB-UniRule"/>
</dbReference>
<dbReference type="EC" id="4.2.99.18" evidence="6"/>
<dbReference type="Proteomes" id="UP000009296">
    <property type="component" value="Chromosome"/>
</dbReference>
<keyword evidence="1 6" id="KW-0227">DNA damage</keyword>
<dbReference type="HAMAP" id="MF_01168">
    <property type="entry name" value="AGOG"/>
    <property type="match status" value="1"/>
</dbReference>
<comment type="catalytic activity">
    <reaction evidence="6">
        <text>2'-deoxyribonucleotide-(2'-deoxyribose 5'-phosphate)-2'-deoxyribonucleotide-DNA = a 3'-end 2'-deoxyribonucleotide-(2,3-dehydro-2,3-deoxyribose 5'-phosphate)-DNA + a 5'-end 5'-phospho-2'-deoxyribonucleoside-DNA + H(+)</text>
        <dbReference type="Rhea" id="RHEA:66592"/>
        <dbReference type="Rhea" id="RHEA-COMP:13180"/>
        <dbReference type="Rhea" id="RHEA-COMP:16897"/>
        <dbReference type="Rhea" id="RHEA-COMP:17067"/>
        <dbReference type="ChEBI" id="CHEBI:15378"/>
        <dbReference type="ChEBI" id="CHEBI:136412"/>
        <dbReference type="ChEBI" id="CHEBI:157695"/>
        <dbReference type="ChEBI" id="CHEBI:167181"/>
        <dbReference type="EC" id="4.2.99.18"/>
    </reaction>
</comment>
<feature type="binding site" evidence="6">
    <location>
        <position position="255"/>
    </location>
    <ligand>
        <name>8-oxoguanine</name>
        <dbReference type="ChEBI" id="CHEBI:52617"/>
    </ligand>
</feature>
<keyword evidence="5 6" id="KW-0456">Lyase</keyword>
<feature type="binding site" evidence="6">
    <location>
        <position position="218"/>
    </location>
    <ligand>
        <name>8-oxoguanine</name>
        <dbReference type="ChEBI" id="CHEBI:52617"/>
    </ligand>
</feature>
<dbReference type="EMBL" id="CP002792">
    <property type="protein sequence ID" value="AEH06099.1"/>
    <property type="molecule type" value="Genomic_DNA"/>
</dbReference>
<evidence type="ECO:0000256" key="6">
    <source>
        <dbReference type="HAMAP-Rule" id="MF_01168"/>
    </source>
</evidence>
<dbReference type="GO" id="GO:0140078">
    <property type="term" value="F:class I DNA-(apurinic or apyrimidinic site) endonuclease activity"/>
    <property type="evidence" value="ECO:0007669"/>
    <property type="project" value="UniProtKB-EC"/>
</dbReference>
<feature type="binding site" evidence="6">
    <location>
        <position position="192"/>
    </location>
    <ligand>
        <name>8-oxoguanine</name>
        <dbReference type="ChEBI" id="CHEBI:52617"/>
    </ligand>
</feature>
<name>F8AMX6_METOI</name>
<dbReference type="NCBIfam" id="NF009786">
    <property type="entry name" value="PRK13280.1-5"/>
    <property type="match status" value="1"/>
</dbReference>
<dbReference type="SUPFAM" id="SSF48150">
    <property type="entry name" value="DNA-glycosylase"/>
    <property type="match status" value="1"/>
</dbReference>
<dbReference type="PIRSF" id="PIRSF008955">
    <property type="entry name" value="AGOG"/>
    <property type="match status" value="1"/>
</dbReference>